<comment type="caution">
    <text evidence="2">The sequence shown here is derived from an EMBL/GenBank/DDBJ whole genome shotgun (WGS) entry which is preliminary data.</text>
</comment>
<proteinExistence type="predicted"/>
<dbReference type="Proteomes" id="UP000824120">
    <property type="component" value="Chromosome 11"/>
</dbReference>
<organism evidence="2 3">
    <name type="scientific">Solanum commersonii</name>
    <name type="common">Commerson's wild potato</name>
    <name type="synonym">Commerson's nightshade</name>
    <dbReference type="NCBI Taxonomy" id="4109"/>
    <lineage>
        <taxon>Eukaryota</taxon>
        <taxon>Viridiplantae</taxon>
        <taxon>Streptophyta</taxon>
        <taxon>Embryophyta</taxon>
        <taxon>Tracheophyta</taxon>
        <taxon>Spermatophyta</taxon>
        <taxon>Magnoliopsida</taxon>
        <taxon>eudicotyledons</taxon>
        <taxon>Gunneridae</taxon>
        <taxon>Pentapetalae</taxon>
        <taxon>asterids</taxon>
        <taxon>lamiids</taxon>
        <taxon>Solanales</taxon>
        <taxon>Solanaceae</taxon>
        <taxon>Solanoideae</taxon>
        <taxon>Solaneae</taxon>
        <taxon>Solanum</taxon>
    </lineage>
</organism>
<evidence type="ECO:0000313" key="3">
    <source>
        <dbReference type="Proteomes" id="UP000824120"/>
    </source>
</evidence>
<accession>A0A9J5WKQ0</accession>
<evidence type="ECO:0000256" key="1">
    <source>
        <dbReference type="SAM" id="MobiDB-lite"/>
    </source>
</evidence>
<reference evidence="2 3" key="1">
    <citation type="submission" date="2020-09" db="EMBL/GenBank/DDBJ databases">
        <title>De no assembly of potato wild relative species, Solanum commersonii.</title>
        <authorList>
            <person name="Cho K."/>
        </authorList>
    </citation>
    <scope>NUCLEOTIDE SEQUENCE [LARGE SCALE GENOMIC DNA]</scope>
    <source>
        <strain evidence="2">LZ3.2</strain>
        <tissue evidence="2">Leaf</tissue>
    </source>
</reference>
<dbReference type="EMBL" id="JACXVP010000011">
    <property type="protein sequence ID" value="KAG5576467.1"/>
    <property type="molecule type" value="Genomic_DNA"/>
</dbReference>
<dbReference type="AlphaFoldDB" id="A0A9J5WKQ0"/>
<gene>
    <name evidence="2" type="ORF">H5410_056601</name>
</gene>
<keyword evidence="3" id="KW-1185">Reference proteome</keyword>
<evidence type="ECO:0000313" key="2">
    <source>
        <dbReference type="EMBL" id="KAG5576467.1"/>
    </source>
</evidence>
<name>A0A9J5WKQ0_SOLCO</name>
<feature type="region of interest" description="Disordered" evidence="1">
    <location>
        <begin position="1"/>
        <end position="22"/>
    </location>
</feature>
<sequence>MGGLHSPGSFDLENGPVSPSGPTNSIDMVFTYVHEKKSGSPKDSWTIAHENWQNGRFTLFGARLTLKMGWFTRLDGCPRKSLAKMTTEFWITKRSMVYRTRKSAKWGVYTLWGLFHLENGSVFPFGPTCSIDKVLTDVHKFF</sequence>
<protein>
    <submittedName>
        <fullName evidence="2">Uncharacterized protein</fullName>
    </submittedName>
</protein>